<reference evidence="2" key="1">
    <citation type="submission" date="2018-06" db="EMBL/GenBank/DDBJ databases">
        <authorList>
            <person name="Zhirakovskaya E."/>
        </authorList>
    </citation>
    <scope>NUCLEOTIDE SEQUENCE</scope>
</reference>
<dbReference type="PIRSF" id="PIRSF005610">
    <property type="entry name" value="SirB"/>
    <property type="match status" value="1"/>
</dbReference>
<feature type="transmembrane region" description="Helical" evidence="1">
    <location>
        <begin position="6"/>
        <end position="28"/>
    </location>
</feature>
<feature type="transmembrane region" description="Helical" evidence="1">
    <location>
        <begin position="40"/>
        <end position="62"/>
    </location>
</feature>
<keyword evidence="1" id="KW-0812">Transmembrane</keyword>
<keyword evidence="1" id="KW-1133">Transmembrane helix</keyword>
<dbReference type="PANTHER" id="PTHR39594:SF1">
    <property type="entry name" value="PROTEIN YCHQ"/>
    <property type="match status" value="1"/>
</dbReference>
<feature type="transmembrane region" description="Helical" evidence="1">
    <location>
        <begin position="68"/>
        <end position="86"/>
    </location>
</feature>
<accession>A0A3B0WTL8</accession>
<proteinExistence type="predicted"/>
<evidence type="ECO:0000256" key="1">
    <source>
        <dbReference type="SAM" id="Phobius"/>
    </source>
</evidence>
<gene>
    <name evidence="2" type="ORF">MNBD_GAMMA07-1831</name>
</gene>
<organism evidence="2">
    <name type="scientific">hydrothermal vent metagenome</name>
    <dbReference type="NCBI Taxonomy" id="652676"/>
    <lineage>
        <taxon>unclassified sequences</taxon>
        <taxon>metagenomes</taxon>
        <taxon>ecological metagenomes</taxon>
    </lineage>
</organism>
<dbReference type="EMBL" id="UOFF01000113">
    <property type="protein sequence ID" value="VAW55773.1"/>
    <property type="molecule type" value="Genomic_DNA"/>
</dbReference>
<name>A0A3B0WTL8_9ZZZZ</name>
<sequence length="122" mass="14296">MEWFKLLHISCAAISFVGFFIRGIWALTNSGLLQKKWVKILPHVVDTILLLSAFVLLYQFHWSVYEQQWLQVKIVAVVIYIGLGMLTLKLRKSKMIRFVAWIMGLMVFMFIVFIAITKPEFI</sequence>
<evidence type="ECO:0000313" key="2">
    <source>
        <dbReference type="EMBL" id="VAW55773.1"/>
    </source>
</evidence>
<dbReference type="InterPro" id="IPR007360">
    <property type="entry name" value="SirB"/>
</dbReference>
<feature type="transmembrane region" description="Helical" evidence="1">
    <location>
        <begin position="98"/>
        <end position="116"/>
    </location>
</feature>
<protein>
    <submittedName>
        <fullName evidence="2">Uncharacterized protein</fullName>
    </submittedName>
</protein>
<dbReference type="Pfam" id="PF04247">
    <property type="entry name" value="SirB"/>
    <property type="match status" value="1"/>
</dbReference>
<dbReference type="PANTHER" id="PTHR39594">
    <property type="entry name" value="PROTEIN YCHQ"/>
    <property type="match status" value="1"/>
</dbReference>
<dbReference type="GO" id="GO:0005886">
    <property type="term" value="C:plasma membrane"/>
    <property type="evidence" value="ECO:0007669"/>
    <property type="project" value="TreeGrafter"/>
</dbReference>
<keyword evidence="1" id="KW-0472">Membrane</keyword>
<dbReference type="AlphaFoldDB" id="A0A3B0WTL8"/>